<name>A0A067T970_GALM3</name>
<organism evidence="9 10">
    <name type="scientific">Galerina marginata (strain CBS 339.88)</name>
    <dbReference type="NCBI Taxonomy" id="685588"/>
    <lineage>
        <taxon>Eukaryota</taxon>
        <taxon>Fungi</taxon>
        <taxon>Dikarya</taxon>
        <taxon>Basidiomycota</taxon>
        <taxon>Agaricomycotina</taxon>
        <taxon>Agaricomycetes</taxon>
        <taxon>Agaricomycetidae</taxon>
        <taxon>Agaricales</taxon>
        <taxon>Agaricineae</taxon>
        <taxon>Strophariaceae</taxon>
        <taxon>Galerina</taxon>
    </lineage>
</organism>
<dbReference type="Gene3D" id="2.130.10.10">
    <property type="entry name" value="YVTN repeat-like/Quinoprotein amine dehydrogenase"/>
    <property type="match status" value="2"/>
</dbReference>
<evidence type="ECO:0000256" key="1">
    <source>
        <dbReference type="ARBA" id="ARBA00004123"/>
    </source>
</evidence>
<reference evidence="10" key="1">
    <citation type="journal article" date="2014" name="Proc. Natl. Acad. Sci. U.S.A.">
        <title>Extensive sampling of basidiomycete genomes demonstrates inadequacy of the white-rot/brown-rot paradigm for wood decay fungi.</title>
        <authorList>
            <person name="Riley R."/>
            <person name="Salamov A.A."/>
            <person name="Brown D.W."/>
            <person name="Nagy L.G."/>
            <person name="Floudas D."/>
            <person name="Held B.W."/>
            <person name="Levasseur A."/>
            <person name="Lombard V."/>
            <person name="Morin E."/>
            <person name="Otillar R."/>
            <person name="Lindquist E.A."/>
            <person name="Sun H."/>
            <person name="LaButti K.M."/>
            <person name="Schmutz J."/>
            <person name="Jabbour D."/>
            <person name="Luo H."/>
            <person name="Baker S.E."/>
            <person name="Pisabarro A.G."/>
            <person name="Walton J.D."/>
            <person name="Blanchette R.A."/>
            <person name="Henrissat B."/>
            <person name="Martin F."/>
            <person name="Cullen D."/>
            <person name="Hibbett D.S."/>
            <person name="Grigoriev I.V."/>
        </authorList>
    </citation>
    <scope>NUCLEOTIDE SEQUENCE [LARGE SCALE GENOMIC DNA]</scope>
    <source>
        <strain evidence="10">CBS 339.88</strain>
    </source>
</reference>
<keyword evidence="4 7" id="KW-0853">WD repeat</keyword>
<accession>A0A067T970</accession>
<dbReference type="PANTHER" id="PTHR19861">
    <property type="entry name" value="WD40 REPEAT PROTEIN SWD2"/>
    <property type="match status" value="1"/>
</dbReference>
<comment type="subcellular location">
    <subcellularLocation>
        <location evidence="1">Nucleus</location>
    </subcellularLocation>
</comment>
<dbReference type="InterPro" id="IPR019775">
    <property type="entry name" value="WD40_repeat_CS"/>
</dbReference>
<dbReference type="HOGENOM" id="CLU_044117_3_0_1"/>
<dbReference type="SUPFAM" id="SSF50978">
    <property type="entry name" value="WD40 repeat-like"/>
    <property type="match status" value="1"/>
</dbReference>
<keyword evidence="3" id="KW-0806">Transcription termination</keyword>
<keyword evidence="6" id="KW-0539">Nucleus</keyword>
<dbReference type="AlphaFoldDB" id="A0A067T970"/>
<dbReference type="InterPro" id="IPR037867">
    <property type="entry name" value="Swd2/WDR82"/>
</dbReference>
<evidence type="ECO:0000313" key="9">
    <source>
        <dbReference type="EMBL" id="KDR78902.1"/>
    </source>
</evidence>
<dbReference type="PANTHER" id="PTHR19861:SF0">
    <property type="entry name" value="WD REPEAT-CONTAINING PROTEIN 82"/>
    <property type="match status" value="1"/>
</dbReference>
<feature type="region of interest" description="Disordered" evidence="8">
    <location>
        <begin position="36"/>
        <end position="60"/>
    </location>
</feature>
<keyword evidence="3" id="KW-0805">Transcription regulation</keyword>
<evidence type="ECO:0000256" key="4">
    <source>
        <dbReference type="ARBA" id="ARBA00022574"/>
    </source>
</evidence>
<evidence type="ECO:0000256" key="3">
    <source>
        <dbReference type="ARBA" id="ARBA00022472"/>
    </source>
</evidence>
<dbReference type="PROSITE" id="PS50294">
    <property type="entry name" value="WD_REPEATS_REGION"/>
    <property type="match status" value="1"/>
</dbReference>
<dbReference type="InterPro" id="IPR036322">
    <property type="entry name" value="WD40_repeat_dom_sf"/>
</dbReference>
<dbReference type="GO" id="GO:0048188">
    <property type="term" value="C:Set1C/COMPASS complex"/>
    <property type="evidence" value="ECO:0007669"/>
    <property type="project" value="TreeGrafter"/>
</dbReference>
<evidence type="ECO:0000256" key="6">
    <source>
        <dbReference type="ARBA" id="ARBA00023242"/>
    </source>
</evidence>
<dbReference type="FunFam" id="2.130.10.10:FF:001194">
    <property type="entry name" value="Unplaced genomic scaffold supercont1.1, whole genome shotgun sequence"/>
    <property type="match status" value="1"/>
</dbReference>
<dbReference type="Pfam" id="PF00400">
    <property type="entry name" value="WD40"/>
    <property type="match status" value="3"/>
</dbReference>
<comment type="similarity">
    <text evidence="2">Belongs to the WD repeat SWD2 family.</text>
</comment>
<evidence type="ECO:0000256" key="8">
    <source>
        <dbReference type="SAM" id="MobiDB-lite"/>
    </source>
</evidence>
<evidence type="ECO:0000313" key="10">
    <source>
        <dbReference type="Proteomes" id="UP000027222"/>
    </source>
</evidence>
<dbReference type="PROSITE" id="PS50082">
    <property type="entry name" value="WD_REPEATS_2"/>
    <property type="match status" value="2"/>
</dbReference>
<keyword evidence="5" id="KW-0677">Repeat</keyword>
<keyword evidence="10" id="KW-1185">Reference proteome</keyword>
<evidence type="ECO:0000256" key="7">
    <source>
        <dbReference type="PROSITE-ProRule" id="PRU00221"/>
    </source>
</evidence>
<dbReference type="GO" id="GO:0003682">
    <property type="term" value="F:chromatin binding"/>
    <property type="evidence" value="ECO:0007669"/>
    <property type="project" value="TreeGrafter"/>
</dbReference>
<gene>
    <name evidence="9" type="ORF">GALMADRAFT_244550</name>
</gene>
<feature type="repeat" description="WD" evidence="7">
    <location>
        <begin position="139"/>
        <end position="174"/>
    </location>
</feature>
<protein>
    <recommendedName>
        <fullName evidence="11">Anaphase-promoting complex subunit 4 WD40 domain-containing protein</fullName>
    </recommendedName>
</protein>
<dbReference type="STRING" id="685588.A0A067T970"/>
<sequence length="404" mass="44707">MAPHPSTSNGNQAPAMVALSHQTMAKFKPAKIFKSAVESQPPPTPGSQPQRPTNPTVRSITGISFDDRGDQLITAGEDETFRLYSCKMGKPLKSLYSKKYGVDLPRFTHKNTAIIHASTKEDDTIRYHSLHDNKYLQYFRGHKGKVISLEMSPIDDGFMSGSMDKTVRLWDLRTPTCRGLLTLPSFPITAYDSTGMVFAVAVNHYSRILLYDLANFDKAPFVTITLEDPTLSFISYPPRPIYMTSMSFSCDGKYLLVGCSGNAHYILDAFDGALVAKLEGHVGLERMSMSVPQTIEPTKGISGEEVSWTPDSKYVVGGSLDGRVFIWDIQSHASRNETQRSKTPNVIQPMTVLDGHPGPSRCVKFNPRFAMMCTAGTELAFWLPDPSGDAEEIAKDLLKKRPVL</sequence>
<keyword evidence="3" id="KW-0804">Transcription</keyword>
<dbReference type="PRINTS" id="PR00320">
    <property type="entry name" value="GPROTEINBRPT"/>
</dbReference>
<feature type="repeat" description="WD" evidence="7">
    <location>
        <begin position="306"/>
        <end position="337"/>
    </location>
</feature>
<dbReference type="OrthoDB" id="27537at2759"/>
<proteinExistence type="inferred from homology"/>
<dbReference type="PROSITE" id="PS00678">
    <property type="entry name" value="WD_REPEATS_1"/>
    <property type="match status" value="1"/>
</dbReference>
<dbReference type="InterPro" id="IPR020472">
    <property type="entry name" value="WD40_PAC1"/>
</dbReference>
<dbReference type="GO" id="GO:0006353">
    <property type="term" value="P:DNA-templated transcription termination"/>
    <property type="evidence" value="ECO:0007669"/>
    <property type="project" value="UniProtKB-KW"/>
</dbReference>
<dbReference type="EMBL" id="KL142374">
    <property type="protein sequence ID" value="KDR78902.1"/>
    <property type="molecule type" value="Genomic_DNA"/>
</dbReference>
<evidence type="ECO:0000256" key="2">
    <source>
        <dbReference type="ARBA" id="ARBA00005616"/>
    </source>
</evidence>
<dbReference type="InterPro" id="IPR015943">
    <property type="entry name" value="WD40/YVTN_repeat-like_dom_sf"/>
</dbReference>
<evidence type="ECO:0000256" key="5">
    <source>
        <dbReference type="ARBA" id="ARBA00022737"/>
    </source>
</evidence>
<evidence type="ECO:0008006" key="11">
    <source>
        <dbReference type="Google" id="ProtNLM"/>
    </source>
</evidence>
<dbReference type="Proteomes" id="UP000027222">
    <property type="component" value="Unassembled WGS sequence"/>
</dbReference>
<dbReference type="InterPro" id="IPR001680">
    <property type="entry name" value="WD40_rpt"/>
</dbReference>
<dbReference type="SMART" id="SM00320">
    <property type="entry name" value="WD40"/>
    <property type="match status" value="4"/>
</dbReference>